<dbReference type="Pfam" id="PF17651">
    <property type="entry name" value="Raco_middle"/>
    <property type="match status" value="1"/>
</dbReference>
<dbReference type="Pfam" id="PF00111">
    <property type="entry name" value="Fer2"/>
    <property type="match status" value="1"/>
</dbReference>
<dbReference type="EMBL" id="UINC01018774">
    <property type="protein sequence ID" value="SVA79122.1"/>
    <property type="molecule type" value="Genomic_DNA"/>
</dbReference>
<dbReference type="InterPro" id="IPR001041">
    <property type="entry name" value="2Fe-2S_ferredoxin-type"/>
</dbReference>
<organism evidence="2">
    <name type="scientific">marine metagenome</name>
    <dbReference type="NCBI Taxonomy" id="408172"/>
    <lineage>
        <taxon>unclassified sequences</taxon>
        <taxon>metagenomes</taxon>
        <taxon>ecological metagenomes</taxon>
    </lineage>
</organism>
<dbReference type="SUPFAM" id="SSF54292">
    <property type="entry name" value="2Fe-2S ferredoxin-like"/>
    <property type="match status" value="1"/>
</dbReference>
<dbReference type="AlphaFoldDB" id="A0A381YR64"/>
<dbReference type="InterPro" id="IPR042259">
    <property type="entry name" value="Raco-like_middle_sf"/>
</dbReference>
<dbReference type="PANTHER" id="PTHR42895">
    <property type="entry name" value="IRON-SULFUR CLUSTER-BINDING PROTEIN-RELATED"/>
    <property type="match status" value="1"/>
</dbReference>
<reference evidence="2" key="1">
    <citation type="submission" date="2018-05" db="EMBL/GenBank/DDBJ databases">
        <authorList>
            <person name="Lanie J.A."/>
            <person name="Ng W.-L."/>
            <person name="Kazmierczak K.M."/>
            <person name="Andrzejewski T.M."/>
            <person name="Davidsen T.M."/>
            <person name="Wayne K.J."/>
            <person name="Tettelin H."/>
            <person name="Glass J.I."/>
            <person name="Rusch D."/>
            <person name="Podicherti R."/>
            <person name="Tsui H.-C.T."/>
            <person name="Winkler M.E."/>
        </authorList>
    </citation>
    <scope>NUCLEOTIDE SEQUENCE</scope>
</reference>
<dbReference type="InterPro" id="IPR012675">
    <property type="entry name" value="Beta-grasp_dom_sf"/>
</dbReference>
<proteinExistence type="predicted"/>
<sequence>MIRLSFVSPDEEKSPRVKAIEPSANTTIIKVGHAAGIEISATCGERGRCRACRVKILSGQVPPPTMQDRIQLGEDEIRENFRLACQTQVIGDCTVLLAPPTEESGHQIMGGDFKIETVGLQLDSGIKKFFVNAETPTDEHHQTSDTEEILSCLPPEIDQRLSLLLIRKIPGIVREKQGALTITTFNDRIIAIESGNTADKKYGMAFDIGTTSIVGNLLDLESGEQLASVGNINPQAQYGGDLMSRIAYAMFDPKKLTALRSKVLNSITGFIREACDAADINFEQVHKIVIVGNTCMHHIFLGIDTTHVGLAPYAPVVRDSLSFHANELPLKGAPNAVVCFLPIVAGFVGADTIGCILATKIYASEET</sequence>
<dbReference type="InterPro" id="IPR036010">
    <property type="entry name" value="2Fe-2S_ferredoxin-like_sf"/>
</dbReference>
<dbReference type="PROSITE" id="PS51085">
    <property type="entry name" value="2FE2S_FER_2"/>
    <property type="match status" value="1"/>
</dbReference>
<evidence type="ECO:0000313" key="2">
    <source>
        <dbReference type="EMBL" id="SVA79122.1"/>
    </source>
</evidence>
<accession>A0A381YR64</accession>
<name>A0A381YR64_9ZZZZ</name>
<dbReference type="Gene3D" id="3.10.20.880">
    <property type="match status" value="1"/>
</dbReference>
<feature type="non-terminal residue" evidence="2">
    <location>
        <position position="367"/>
    </location>
</feature>
<dbReference type="InterPro" id="IPR052911">
    <property type="entry name" value="Corrinoid_activation_enz"/>
</dbReference>
<dbReference type="Gene3D" id="3.30.420.480">
    <property type="entry name" value="Domain of unknown function (DUF4445)"/>
    <property type="match status" value="1"/>
</dbReference>
<dbReference type="PANTHER" id="PTHR42895:SF2">
    <property type="entry name" value="IRON-SULFUR CLUSTER PROTEIN"/>
    <property type="match status" value="1"/>
</dbReference>
<evidence type="ECO:0000259" key="1">
    <source>
        <dbReference type="PROSITE" id="PS51085"/>
    </source>
</evidence>
<gene>
    <name evidence="2" type="ORF">METZ01_LOCUS131976</name>
</gene>
<dbReference type="InterPro" id="IPR040506">
    <property type="entry name" value="RACo_linker"/>
</dbReference>
<dbReference type="GO" id="GO:0051536">
    <property type="term" value="F:iron-sulfur cluster binding"/>
    <property type="evidence" value="ECO:0007669"/>
    <property type="project" value="InterPro"/>
</dbReference>
<feature type="domain" description="2Fe-2S ferredoxin-type" evidence="1">
    <location>
        <begin position="2"/>
        <end position="101"/>
    </location>
</feature>
<dbReference type="Pfam" id="PF17650">
    <property type="entry name" value="RACo_linker"/>
    <property type="match status" value="1"/>
</dbReference>
<dbReference type="CDD" id="cd00207">
    <property type="entry name" value="fer2"/>
    <property type="match status" value="1"/>
</dbReference>
<protein>
    <recommendedName>
        <fullName evidence="1">2Fe-2S ferredoxin-type domain-containing protein</fullName>
    </recommendedName>
</protein>
<dbReference type="Gene3D" id="3.10.20.30">
    <property type="match status" value="1"/>
</dbReference>
<dbReference type="InterPro" id="IPR041414">
    <property type="entry name" value="Raco-like_middle"/>
</dbReference>